<reference evidence="2" key="2">
    <citation type="submission" date="2021-04" db="EMBL/GenBank/DDBJ databases">
        <authorList>
            <person name="Gilroy R."/>
        </authorList>
    </citation>
    <scope>NUCLEOTIDE SEQUENCE</scope>
    <source>
        <strain evidence="2">CHK188-11489</strain>
    </source>
</reference>
<sequence>MPIQLMIVYRVMGALFLVLAGAALWEKYRTVRGAVLLPGRILDCRKGGRTSPRKGAGGYRYLVEIHTGGERLEMETNDSLWFNHNSRKGKSVLVWYKPGRPLLERKSPGTELLAAGMAALGVLLLFLQ</sequence>
<evidence type="ECO:0000313" key="3">
    <source>
        <dbReference type="Proteomes" id="UP000824105"/>
    </source>
</evidence>
<protein>
    <submittedName>
        <fullName evidence="2">DUF3592 domain-containing protein</fullName>
    </submittedName>
</protein>
<keyword evidence="1" id="KW-0812">Transmembrane</keyword>
<comment type="caution">
    <text evidence="2">The sequence shown here is derived from an EMBL/GenBank/DDBJ whole genome shotgun (WGS) entry which is preliminary data.</text>
</comment>
<keyword evidence="1" id="KW-1133">Transmembrane helix</keyword>
<evidence type="ECO:0000256" key="1">
    <source>
        <dbReference type="SAM" id="Phobius"/>
    </source>
</evidence>
<organism evidence="2 3">
    <name type="scientific">Candidatus Gemmiger avistercoris</name>
    <dbReference type="NCBI Taxonomy" id="2838606"/>
    <lineage>
        <taxon>Bacteria</taxon>
        <taxon>Bacillati</taxon>
        <taxon>Bacillota</taxon>
        <taxon>Clostridia</taxon>
        <taxon>Eubacteriales</taxon>
        <taxon>Gemmiger</taxon>
    </lineage>
</organism>
<feature type="transmembrane region" description="Helical" evidence="1">
    <location>
        <begin position="110"/>
        <end position="127"/>
    </location>
</feature>
<dbReference type="Proteomes" id="UP000824105">
    <property type="component" value="Unassembled WGS sequence"/>
</dbReference>
<reference evidence="2" key="1">
    <citation type="journal article" date="2021" name="PeerJ">
        <title>Extensive microbial diversity within the chicken gut microbiome revealed by metagenomics and culture.</title>
        <authorList>
            <person name="Gilroy R."/>
            <person name="Ravi A."/>
            <person name="Getino M."/>
            <person name="Pursley I."/>
            <person name="Horton D.L."/>
            <person name="Alikhan N.F."/>
            <person name="Baker D."/>
            <person name="Gharbi K."/>
            <person name="Hall N."/>
            <person name="Watson M."/>
            <person name="Adriaenssens E.M."/>
            <person name="Foster-Nyarko E."/>
            <person name="Jarju S."/>
            <person name="Secka A."/>
            <person name="Antonio M."/>
            <person name="Oren A."/>
            <person name="Chaudhuri R.R."/>
            <person name="La Ragione R."/>
            <person name="Hildebrand F."/>
            <person name="Pallen M.J."/>
        </authorList>
    </citation>
    <scope>NUCLEOTIDE SEQUENCE</scope>
    <source>
        <strain evidence="2">CHK188-11489</strain>
    </source>
</reference>
<feature type="transmembrane region" description="Helical" evidence="1">
    <location>
        <begin position="6"/>
        <end position="25"/>
    </location>
</feature>
<name>A0A9D2FLN5_9FIRM</name>
<keyword evidence="1" id="KW-0472">Membrane</keyword>
<evidence type="ECO:0000313" key="2">
    <source>
        <dbReference type="EMBL" id="HIZ62817.1"/>
    </source>
</evidence>
<accession>A0A9D2FLN5</accession>
<dbReference type="AlphaFoldDB" id="A0A9D2FLN5"/>
<dbReference type="EMBL" id="DXBF01000067">
    <property type="protein sequence ID" value="HIZ62817.1"/>
    <property type="molecule type" value="Genomic_DNA"/>
</dbReference>
<proteinExistence type="predicted"/>
<gene>
    <name evidence="2" type="ORF">H9724_08655</name>
</gene>